<dbReference type="AlphaFoldDB" id="A0A183I300"/>
<keyword evidence="2" id="KW-1185">Reference proteome</keyword>
<proteinExistence type="predicted"/>
<protein>
    <submittedName>
        <fullName evidence="3">Ovule protein</fullName>
    </submittedName>
</protein>
<reference evidence="3" key="1">
    <citation type="submission" date="2016-06" db="UniProtKB">
        <authorList>
            <consortium name="WormBaseParasite"/>
        </authorList>
    </citation>
    <scope>IDENTIFICATION</scope>
</reference>
<gene>
    <name evidence="1" type="ORF">OFLC_LOCUS14112</name>
</gene>
<accession>A0A183I300</accession>
<evidence type="ECO:0000313" key="1">
    <source>
        <dbReference type="EMBL" id="VDP15533.1"/>
    </source>
</evidence>
<evidence type="ECO:0000313" key="2">
    <source>
        <dbReference type="Proteomes" id="UP000267606"/>
    </source>
</evidence>
<name>A0A183I300_9BILA</name>
<dbReference type="Proteomes" id="UP000267606">
    <property type="component" value="Unassembled WGS sequence"/>
</dbReference>
<sequence length="122" mass="14604">MENESRATEMENFGAEKHDVRAGLVCAEQLSIRQMDFENRLRNLEKQYNKLACPTLEQPRVYGREETRRPEIDYSDMVEWPPRHWSSSGSKKVEVIFRDFLILFEGFLKWLFLNKHIPFTCF</sequence>
<dbReference type="EMBL" id="UZAJ01040605">
    <property type="protein sequence ID" value="VDP15533.1"/>
    <property type="molecule type" value="Genomic_DNA"/>
</dbReference>
<dbReference type="WBParaSite" id="OFLC_0001412001-mRNA-1">
    <property type="protein sequence ID" value="OFLC_0001412001-mRNA-1"/>
    <property type="gene ID" value="OFLC_0001412001"/>
</dbReference>
<organism evidence="3">
    <name type="scientific">Onchocerca flexuosa</name>
    <dbReference type="NCBI Taxonomy" id="387005"/>
    <lineage>
        <taxon>Eukaryota</taxon>
        <taxon>Metazoa</taxon>
        <taxon>Ecdysozoa</taxon>
        <taxon>Nematoda</taxon>
        <taxon>Chromadorea</taxon>
        <taxon>Rhabditida</taxon>
        <taxon>Spirurina</taxon>
        <taxon>Spiruromorpha</taxon>
        <taxon>Filarioidea</taxon>
        <taxon>Onchocercidae</taxon>
        <taxon>Onchocerca</taxon>
    </lineage>
</organism>
<reference evidence="1 2" key="2">
    <citation type="submission" date="2018-11" db="EMBL/GenBank/DDBJ databases">
        <authorList>
            <consortium name="Pathogen Informatics"/>
        </authorList>
    </citation>
    <scope>NUCLEOTIDE SEQUENCE [LARGE SCALE GENOMIC DNA]</scope>
</reference>
<evidence type="ECO:0000313" key="3">
    <source>
        <dbReference type="WBParaSite" id="OFLC_0001412001-mRNA-1"/>
    </source>
</evidence>